<evidence type="ECO:0000313" key="2">
    <source>
        <dbReference type="EMBL" id="MBC9208914.1"/>
    </source>
</evidence>
<dbReference type="PROSITE" id="PS50943">
    <property type="entry name" value="HTH_CROC1"/>
    <property type="match status" value="1"/>
</dbReference>
<dbReference type="SMART" id="SM00530">
    <property type="entry name" value="HTH_XRE"/>
    <property type="match status" value="1"/>
</dbReference>
<reference evidence="2 3" key="1">
    <citation type="journal article" date="2013" name="Int. J. Syst. Evol. Microbiol.">
        <title>Roseomonas aerophila sp. nov., isolated from air.</title>
        <authorList>
            <person name="Kim S.J."/>
            <person name="Weon H.Y."/>
            <person name="Ahn J.H."/>
            <person name="Hong S.B."/>
            <person name="Seok S.J."/>
            <person name="Whang K.S."/>
            <person name="Kwon S.W."/>
        </authorList>
    </citation>
    <scope>NUCLEOTIDE SEQUENCE [LARGE SCALE GENOMIC DNA]</scope>
    <source>
        <strain evidence="2 3">NBRC 108923</strain>
    </source>
</reference>
<gene>
    <name evidence="2" type="ORF">IBL26_18855</name>
</gene>
<sequence length="68" mass="7335">MTLAEFRAERGLTVTELAALLGKPVSTVHSWVTGARRPDWSSVARIEEVTGGAVTASEFVPRKKPELA</sequence>
<proteinExistence type="predicted"/>
<dbReference type="EMBL" id="JACTVA010000041">
    <property type="protein sequence ID" value="MBC9208914.1"/>
    <property type="molecule type" value="Genomic_DNA"/>
</dbReference>
<accession>A0ABR7RRL7</accession>
<evidence type="ECO:0000259" key="1">
    <source>
        <dbReference type="PROSITE" id="PS50943"/>
    </source>
</evidence>
<dbReference type="CDD" id="cd00093">
    <property type="entry name" value="HTH_XRE"/>
    <property type="match status" value="1"/>
</dbReference>
<dbReference type="RefSeq" id="WP_187786064.1">
    <property type="nucleotide sequence ID" value="NZ_JACTVA010000041.1"/>
</dbReference>
<feature type="domain" description="HTH cro/C1-type" evidence="1">
    <location>
        <begin position="3"/>
        <end position="59"/>
    </location>
</feature>
<dbReference type="Pfam" id="PF13560">
    <property type="entry name" value="HTH_31"/>
    <property type="match status" value="1"/>
</dbReference>
<organism evidence="2 3">
    <name type="scientific">Teichococcus aerophilus</name>
    <dbReference type="NCBI Taxonomy" id="1224513"/>
    <lineage>
        <taxon>Bacteria</taxon>
        <taxon>Pseudomonadati</taxon>
        <taxon>Pseudomonadota</taxon>
        <taxon>Alphaproteobacteria</taxon>
        <taxon>Acetobacterales</taxon>
        <taxon>Roseomonadaceae</taxon>
        <taxon>Roseomonas</taxon>
    </lineage>
</organism>
<dbReference type="SUPFAM" id="SSF47413">
    <property type="entry name" value="lambda repressor-like DNA-binding domains"/>
    <property type="match status" value="1"/>
</dbReference>
<dbReference type="Gene3D" id="1.10.260.40">
    <property type="entry name" value="lambda repressor-like DNA-binding domains"/>
    <property type="match status" value="1"/>
</dbReference>
<dbReference type="InterPro" id="IPR001387">
    <property type="entry name" value="Cro/C1-type_HTH"/>
</dbReference>
<dbReference type="InterPro" id="IPR010982">
    <property type="entry name" value="Lambda_DNA-bd_dom_sf"/>
</dbReference>
<evidence type="ECO:0000313" key="3">
    <source>
        <dbReference type="Proteomes" id="UP000626026"/>
    </source>
</evidence>
<protein>
    <submittedName>
        <fullName evidence="2">Helix-turn-helix transcriptional regulator</fullName>
    </submittedName>
</protein>
<dbReference type="Proteomes" id="UP000626026">
    <property type="component" value="Unassembled WGS sequence"/>
</dbReference>
<keyword evidence="3" id="KW-1185">Reference proteome</keyword>
<name>A0ABR7RRL7_9PROT</name>
<comment type="caution">
    <text evidence="2">The sequence shown here is derived from an EMBL/GenBank/DDBJ whole genome shotgun (WGS) entry which is preliminary data.</text>
</comment>